<dbReference type="Proteomes" id="UP000646523">
    <property type="component" value="Unassembled WGS sequence"/>
</dbReference>
<dbReference type="SUPFAM" id="SSF51905">
    <property type="entry name" value="FAD/NAD(P)-binding domain"/>
    <property type="match status" value="1"/>
</dbReference>
<dbReference type="InterPro" id="IPR050631">
    <property type="entry name" value="PheA/TfdB_FAD_monoxygenase"/>
</dbReference>
<name>A0A918DG83_9ACTN</name>
<feature type="domain" description="FAD-binding" evidence="2">
    <location>
        <begin position="1"/>
        <end position="324"/>
    </location>
</feature>
<dbReference type="Pfam" id="PF01494">
    <property type="entry name" value="FAD_binding_3"/>
    <property type="match status" value="1"/>
</dbReference>
<evidence type="ECO:0000313" key="3">
    <source>
        <dbReference type="EMBL" id="GGO64331.1"/>
    </source>
</evidence>
<keyword evidence="1" id="KW-0560">Oxidoreductase</keyword>
<organism evidence="3 4">
    <name type="scientific">Nonomuraea cavernae</name>
    <dbReference type="NCBI Taxonomy" id="2045107"/>
    <lineage>
        <taxon>Bacteria</taxon>
        <taxon>Bacillati</taxon>
        <taxon>Actinomycetota</taxon>
        <taxon>Actinomycetes</taxon>
        <taxon>Streptosporangiales</taxon>
        <taxon>Streptosporangiaceae</taxon>
        <taxon>Nonomuraea</taxon>
    </lineage>
</organism>
<dbReference type="GO" id="GO:0016491">
    <property type="term" value="F:oxidoreductase activity"/>
    <property type="evidence" value="ECO:0007669"/>
    <property type="project" value="UniProtKB-KW"/>
</dbReference>
<dbReference type="GO" id="GO:0071949">
    <property type="term" value="F:FAD binding"/>
    <property type="evidence" value="ECO:0007669"/>
    <property type="project" value="InterPro"/>
</dbReference>
<keyword evidence="4" id="KW-1185">Reference proteome</keyword>
<dbReference type="PANTHER" id="PTHR43476:SF5">
    <property type="entry name" value="FAD-DEPENDENT MONOOXYGENASE"/>
    <property type="match status" value="1"/>
</dbReference>
<dbReference type="Gene3D" id="3.50.50.60">
    <property type="entry name" value="FAD/NAD(P)-binding domain"/>
    <property type="match status" value="1"/>
</dbReference>
<reference evidence="3" key="1">
    <citation type="journal article" date="2014" name="Int. J. Syst. Evol. Microbiol.">
        <title>Complete genome sequence of Corynebacterium casei LMG S-19264T (=DSM 44701T), isolated from a smear-ripened cheese.</title>
        <authorList>
            <consortium name="US DOE Joint Genome Institute (JGI-PGF)"/>
            <person name="Walter F."/>
            <person name="Albersmeier A."/>
            <person name="Kalinowski J."/>
            <person name="Ruckert C."/>
        </authorList>
    </citation>
    <scope>NUCLEOTIDE SEQUENCE</scope>
    <source>
        <strain evidence="3">CGMCC 4.7368</strain>
    </source>
</reference>
<sequence>MVSGLLLARAGVEVTVLEKHGDFLRDFRGDTVHPSTLRLLDELGLGDRFAKLPQNRIHEIAFPVGENRRVVFGDLRRLKVRHPYIAMVPQWDLLTLLADAAAEEPGFTLRMRTEATDLIREADRVAGVRYRTEDGRTGEIRADLTIACDGRWSMARRRAGLPAKEFPVPFDVWWFRLPRTPEDEAATLTPMLGGNRIMVVIPRETHLQIGYLAGKGLDPELRAAGITGFRREIAQINPALAGRTDALESMDDVKHLDVRMDRLRRWHRDGLLCIGDAAHAMSPLGGVGINLAVQDAVAAATLLAEPLRRGTVTPEALAGVHARRLLPTFLVQSLQRLMHQILAVPVIAGRRTGPPRALLALLRVFPQLSYVPAYLIGVGLRPEHAPAFARRPATGAHGAARQ</sequence>
<dbReference type="InterPro" id="IPR036188">
    <property type="entry name" value="FAD/NAD-bd_sf"/>
</dbReference>
<comment type="caution">
    <text evidence="3">The sequence shown here is derived from an EMBL/GenBank/DDBJ whole genome shotgun (WGS) entry which is preliminary data.</text>
</comment>
<proteinExistence type="predicted"/>
<accession>A0A918DG83</accession>
<gene>
    <name evidence="3" type="ORF">GCM10012289_13500</name>
</gene>
<dbReference type="EMBL" id="BMNH01000002">
    <property type="protein sequence ID" value="GGO64331.1"/>
    <property type="molecule type" value="Genomic_DNA"/>
</dbReference>
<evidence type="ECO:0000259" key="2">
    <source>
        <dbReference type="Pfam" id="PF01494"/>
    </source>
</evidence>
<dbReference type="AlphaFoldDB" id="A0A918DG83"/>
<dbReference type="InterPro" id="IPR002938">
    <property type="entry name" value="FAD-bd"/>
</dbReference>
<reference evidence="3" key="2">
    <citation type="submission" date="2020-09" db="EMBL/GenBank/DDBJ databases">
        <authorList>
            <person name="Sun Q."/>
            <person name="Zhou Y."/>
        </authorList>
    </citation>
    <scope>NUCLEOTIDE SEQUENCE</scope>
    <source>
        <strain evidence="3">CGMCC 4.7368</strain>
    </source>
</reference>
<protein>
    <recommendedName>
        <fullName evidence="2">FAD-binding domain-containing protein</fullName>
    </recommendedName>
</protein>
<dbReference type="NCBIfam" id="NF004833">
    <property type="entry name" value="PRK06185.1-1"/>
    <property type="match status" value="1"/>
</dbReference>
<dbReference type="PANTHER" id="PTHR43476">
    <property type="entry name" value="3-(3-HYDROXY-PHENYL)PROPIONATE/3-HYDROXYCINNAMIC ACID HYDROXYLASE"/>
    <property type="match status" value="1"/>
</dbReference>
<evidence type="ECO:0000313" key="4">
    <source>
        <dbReference type="Proteomes" id="UP000646523"/>
    </source>
</evidence>
<dbReference type="PRINTS" id="PR00420">
    <property type="entry name" value="RNGMNOXGNASE"/>
</dbReference>
<evidence type="ECO:0000256" key="1">
    <source>
        <dbReference type="ARBA" id="ARBA00023002"/>
    </source>
</evidence>